<reference evidence="1 2" key="1">
    <citation type="submission" date="2021-06" db="EMBL/GenBank/DDBJ databases">
        <title>Caerostris darwini draft genome.</title>
        <authorList>
            <person name="Kono N."/>
            <person name="Arakawa K."/>
        </authorList>
    </citation>
    <scope>NUCLEOTIDE SEQUENCE [LARGE SCALE GENOMIC DNA]</scope>
</reference>
<comment type="caution">
    <text evidence="1">The sequence shown here is derived from an EMBL/GenBank/DDBJ whole genome shotgun (WGS) entry which is preliminary data.</text>
</comment>
<keyword evidence="2" id="KW-1185">Reference proteome</keyword>
<gene>
    <name evidence="1" type="ORF">CDAR_63711</name>
</gene>
<evidence type="ECO:0000313" key="1">
    <source>
        <dbReference type="EMBL" id="GIY14414.1"/>
    </source>
</evidence>
<evidence type="ECO:0000313" key="2">
    <source>
        <dbReference type="Proteomes" id="UP001054837"/>
    </source>
</evidence>
<dbReference type="Proteomes" id="UP001054837">
    <property type="component" value="Unassembled WGS sequence"/>
</dbReference>
<sequence length="143" mass="16464">MDTLTSLLEAWMVIKLHSETALHHTQDELLQHQVFARALMQLDACSAALIGSQWKQSFCHLAHQNDIDMARPGKYPMTLIFRCCMVENKENFHYGKKMRLGCRMQERQAGLIVNTRNPQSFHILKAPIYLPRSSKLIEQLSGL</sequence>
<proteinExistence type="predicted"/>
<accession>A0AAV4R042</accession>
<protein>
    <submittedName>
        <fullName evidence="1">Uncharacterized protein</fullName>
    </submittedName>
</protein>
<dbReference type="AlphaFoldDB" id="A0AAV4R042"/>
<name>A0AAV4R042_9ARAC</name>
<organism evidence="1 2">
    <name type="scientific">Caerostris darwini</name>
    <dbReference type="NCBI Taxonomy" id="1538125"/>
    <lineage>
        <taxon>Eukaryota</taxon>
        <taxon>Metazoa</taxon>
        <taxon>Ecdysozoa</taxon>
        <taxon>Arthropoda</taxon>
        <taxon>Chelicerata</taxon>
        <taxon>Arachnida</taxon>
        <taxon>Araneae</taxon>
        <taxon>Araneomorphae</taxon>
        <taxon>Entelegynae</taxon>
        <taxon>Araneoidea</taxon>
        <taxon>Araneidae</taxon>
        <taxon>Caerostris</taxon>
    </lineage>
</organism>
<dbReference type="EMBL" id="BPLQ01005362">
    <property type="protein sequence ID" value="GIY14414.1"/>
    <property type="molecule type" value="Genomic_DNA"/>
</dbReference>